<proteinExistence type="predicted"/>
<gene>
    <name evidence="3" type="ORF">QR685DRAFT_546862</name>
</gene>
<evidence type="ECO:0000313" key="4">
    <source>
        <dbReference type="Proteomes" id="UP001451303"/>
    </source>
</evidence>
<reference evidence="3 4" key="1">
    <citation type="submission" date="2023-09" db="EMBL/GenBank/DDBJ databases">
        <title>Multi-omics analysis of a traditional fermented food reveals byproduct-associated fungal strains for waste-to-food upcycling.</title>
        <authorList>
            <consortium name="Lawrence Berkeley National Laboratory"/>
            <person name="Rekdal V.M."/>
            <person name="Villalobos-Escobedo J.M."/>
            <person name="Rodriguez-Valeron N."/>
            <person name="Garcia M.O."/>
            <person name="Vasquez D.P."/>
            <person name="Damayanti I."/>
            <person name="Sorensen P.M."/>
            <person name="Baidoo E.E."/>
            <person name="De Carvalho A.C."/>
            <person name="Riley R."/>
            <person name="Lipzen A."/>
            <person name="He G."/>
            <person name="Yan M."/>
            <person name="Haridas S."/>
            <person name="Daum C."/>
            <person name="Yoshinaga Y."/>
            <person name="Ng V."/>
            <person name="Grigoriev I.V."/>
            <person name="Munk R."/>
            <person name="Nuraida L."/>
            <person name="Wijaya C.H."/>
            <person name="Morales P.-C."/>
            <person name="Keasling J.D."/>
        </authorList>
    </citation>
    <scope>NUCLEOTIDE SEQUENCE [LARGE SCALE GENOMIC DNA]</scope>
    <source>
        <strain evidence="3 4">FGSC 2613</strain>
    </source>
</reference>
<keyword evidence="4" id="KW-1185">Reference proteome</keyword>
<evidence type="ECO:0000259" key="2">
    <source>
        <dbReference type="PROSITE" id="PS50879"/>
    </source>
</evidence>
<dbReference type="Proteomes" id="UP001451303">
    <property type="component" value="Unassembled WGS sequence"/>
</dbReference>
<dbReference type="InterPro" id="IPR012337">
    <property type="entry name" value="RNaseH-like_sf"/>
</dbReference>
<dbReference type="EMBL" id="JAVLET010000009">
    <property type="protein sequence ID" value="KAL0467525.1"/>
    <property type="molecule type" value="Genomic_DNA"/>
</dbReference>
<comment type="caution">
    <text evidence="3">The sequence shown here is derived from an EMBL/GenBank/DDBJ whole genome shotgun (WGS) entry which is preliminary data.</text>
</comment>
<organism evidence="3 4">
    <name type="scientific">Neurospora intermedia</name>
    <dbReference type="NCBI Taxonomy" id="5142"/>
    <lineage>
        <taxon>Eukaryota</taxon>
        <taxon>Fungi</taxon>
        <taxon>Dikarya</taxon>
        <taxon>Ascomycota</taxon>
        <taxon>Pezizomycotina</taxon>
        <taxon>Sordariomycetes</taxon>
        <taxon>Sordariomycetidae</taxon>
        <taxon>Sordariales</taxon>
        <taxon>Sordariaceae</taxon>
        <taxon>Neurospora</taxon>
    </lineage>
</organism>
<feature type="region of interest" description="Disordered" evidence="1">
    <location>
        <begin position="1"/>
        <end position="26"/>
    </location>
</feature>
<evidence type="ECO:0000256" key="1">
    <source>
        <dbReference type="SAM" id="MobiDB-lite"/>
    </source>
</evidence>
<feature type="compositionally biased region" description="Acidic residues" evidence="1">
    <location>
        <begin position="1"/>
        <end position="10"/>
    </location>
</feature>
<evidence type="ECO:0000313" key="3">
    <source>
        <dbReference type="EMBL" id="KAL0467525.1"/>
    </source>
</evidence>
<dbReference type="InterPro" id="IPR036397">
    <property type="entry name" value="RNaseH_sf"/>
</dbReference>
<dbReference type="SUPFAM" id="SSF53098">
    <property type="entry name" value="Ribonuclease H-like"/>
    <property type="match status" value="1"/>
</dbReference>
<feature type="domain" description="RNase H type-1" evidence="2">
    <location>
        <begin position="63"/>
        <end position="227"/>
    </location>
</feature>
<dbReference type="Gene3D" id="3.30.420.10">
    <property type="entry name" value="Ribonuclease H-like superfamily/Ribonuclease H"/>
    <property type="match status" value="1"/>
</dbReference>
<sequence>MEVIAEDEDLPPQSPDAKTLPLPDSSDSLEFRGNVTLKRYKPVASIQARAVSGSRSAQYSTLEEIRIAIFTDASRPCGCSGPAPGGYSTVYRNFFPGTPHCGKYLKMGWFMPELEDTIIGEGIGIAQAFEVVIRQLQRCSPSEMGRRVVVSILSDAYDVIMMIDGRATPRSARKDSHARVMNLVRQKSEELKLISGFDVTVHLRWVPGHVGVEGNERADVIAVKARRLHRNVFLVDSVEEEHSDDDDDDDHCMPPGLHLLLKNGFEHDRMLQGQRADQALIERQLEEDLQQWENFCHQEIVDKVFIHLQLDEEGQRWSSYKHQQQLLQERDLLCLAIEKDMGDELMQAAVDRQLREESDVALSRSLTSSLIAPLFLTAS</sequence>
<dbReference type="InterPro" id="IPR002156">
    <property type="entry name" value="RNaseH_domain"/>
</dbReference>
<dbReference type="PROSITE" id="PS50879">
    <property type="entry name" value="RNASE_H_1"/>
    <property type="match status" value="1"/>
</dbReference>
<dbReference type="Pfam" id="PF00075">
    <property type="entry name" value="RNase_H"/>
    <property type="match status" value="1"/>
</dbReference>
<name>A0ABR3D4C5_NEUIN</name>
<accession>A0ABR3D4C5</accession>
<protein>
    <recommendedName>
        <fullName evidence="2">RNase H type-1 domain-containing protein</fullName>
    </recommendedName>
</protein>